<comment type="caution">
    <text evidence="1">The sequence shown here is derived from an EMBL/GenBank/DDBJ whole genome shotgun (WGS) entry which is preliminary data.</text>
</comment>
<protein>
    <submittedName>
        <fullName evidence="1">Uncharacterized protein</fullName>
    </submittedName>
</protein>
<proteinExistence type="predicted"/>
<dbReference type="EMBL" id="MU393447">
    <property type="protein sequence ID" value="KAI4867425.1"/>
    <property type="molecule type" value="Genomic_DNA"/>
</dbReference>
<gene>
    <name evidence="1" type="ORF">F4820DRAFT_446055</name>
</gene>
<evidence type="ECO:0000313" key="2">
    <source>
        <dbReference type="Proteomes" id="UP001497700"/>
    </source>
</evidence>
<dbReference type="Proteomes" id="UP001497700">
    <property type="component" value="Unassembled WGS sequence"/>
</dbReference>
<accession>A0ACB9Z8W1</accession>
<reference evidence="1 2" key="1">
    <citation type="journal article" date="2022" name="New Phytol.">
        <title>Ecological generalism drives hyperdiversity of secondary metabolite gene clusters in xylarialean endophytes.</title>
        <authorList>
            <person name="Franco M.E.E."/>
            <person name="Wisecaver J.H."/>
            <person name="Arnold A.E."/>
            <person name="Ju Y.M."/>
            <person name="Slot J.C."/>
            <person name="Ahrendt S."/>
            <person name="Moore L.P."/>
            <person name="Eastman K.E."/>
            <person name="Scott K."/>
            <person name="Konkel Z."/>
            <person name="Mondo S.J."/>
            <person name="Kuo A."/>
            <person name="Hayes R.D."/>
            <person name="Haridas S."/>
            <person name="Andreopoulos B."/>
            <person name="Riley R."/>
            <person name="LaButti K."/>
            <person name="Pangilinan J."/>
            <person name="Lipzen A."/>
            <person name="Amirebrahimi M."/>
            <person name="Yan J."/>
            <person name="Adam C."/>
            <person name="Keymanesh K."/>
            <person name="Ng V."/>
            <person name="Louie K."/>
            <person name="Northen T."/>
            <person name="Drula E."/>
            <person name="Henrissat B."/>
            <person name="Hsieh H.M."/>
            <person name="Youens-Clark K."/>
            <person name="Lutzoni F."/>
            <person name="Miadlikowska J."/>
            <person name="Eastwood D.C."/>
            <person name="Hamelin R.C."/>
            <person name="Grigoriev I.V."/>
            <person name="U'Ren J.M."/>
        </authorList>
    </citation>
    <scope>NUCLEOTIDE SEQUENCE [LARGE SCALE GENOMIC DNA]</scope>
    <source>
        <strain evidence="1 2">CBS 119005</strain>
    </source>
</reference>
<name>A0ACB9Z8W1_9PEZI</name>
<organism evidence="1 2">
    <name type="scientific">Hypoxylon rubiginosum</name>
    <dbReference type="NCBI Taxonomy" id="110542"/>
    <lineage>
        <taxon>Eukaryota</taxon>
        <taxon>Fungi</taxon>
        <taxon>Dikarya</taxon>
        <taxon>Ascomycota</taxon>
        <taxon>Pezizomycotina</taxon>
        <taxon>Sordariomycetes</taxon>
        <taxon>Xylariomycetidae</taxon>
        <taxon>Xylariales</taxon>
        <taxon>Hypoxylaceae</taxon>
        <taxon>Hypoxylon</taxon>
    </lineage>
</organism>
<evidence type="ECO:0000313" key="1">
    <source>
        <dbReference type="EMBL" id="KAI4867425.1"/>
    </source>
</evidence>
<keyword evidence="2" id="KW-1185">Reference proteome</keyword>
<sequence length="234" mass="26341">MASSRTELGPKCGNPTCKERSPTNLLLCTGCKHAQYCSNDCQKQDWINHKTFCKHVSTNGASSKSLDNVTYHVKVAAHDPKAKSMARDFGITIPTSHSEFRGLYLLLRRLVLTGKDTPENLSLFFGQDKTIQQDRKNVRLEILLQPPHGSPLYASSKADKNFPPLEPSAAEVKEIEEIRALQVVIRSHVGARRLEDITTDDMCDILVKHFGDEWDDKLKIYQVALHSMDYGIVF</sequence>